<sequence length="365" mass="39210">MDVGQTQGSDTCIKIGALAPLSEPGWIDAGNHLIAGLELAAEEVNRSGGVLGNPLKLLIRDTAGDPQKATAAVDELSGLGVAALAGEYHSVVARAVATRATAVRLPYLCSSAVLDSLTDDEQPTGWVARLAPPQSRGWRVFADFLLATGHSSIAVAADTSSVYWRCGSRILREHFASRGGSVVELDMRELTPDTVCDEILQQGARTTALLLLVGQPEPAISIVKAVRRDKRLSSMLISTPAGQAEFAGWSRSLGNEGAVIPFLRYLPDRLSPLGVRIEAILKDRLAETPSFVAFEGYDTVTVLADLLRTHNTTAAPPWSRIAVQGTRGQITFSCVPEISVWQWTWSPIQVADRDPEPPHGFRVLF</sequence>
<feature type="domain" description="Leucine-binding protein" evidence="2">
    <location>
        <begin position="13"/>
        <end position="311"/>
    </location>
</feature>
<dbReference type="EMBL" id="JASWJB010000135">
    <property type="protein sequence ID" value="KAK2595338.1"/>
    <property type="molecule type" value="Genomic_DNA"/>
</dbReference>
<keyword evidence="4" id="KW-1185">Reference proteome</keyword>
<evidence type="ECO:0000313" key="3">
    <source>
        <dbReference type="EMBL" id="KAK2595338.1"/>
    </source>
</evidence>
<dbReference type="InterPro" id="IPR028082">
    <property type="entry name" value="Peripla_BP_I"/>
</dbReference>
<reference evidence="3" key="1">
    <citation type="submission" date="2023-06" db="EMBL/GenBank/DDBJ databases">
        <title>Conoideocrella luteorostrata (Hypocreales: Clavicipitaceae), a potential biocontrol fungus for elongate hemlock scale in United States Christmas tree production areas.</title>
        <authorList>
            <person name="Barrett H."/>
            <person name="Lovett B."/>
            <person name="Macias A.M."/>
            <person name="Stajich J.E."/>
            <person name="Kasson M.T."/>
        </authorList>
    </citation>
    <scope>NUCLEOTIDE SEQUENCE</scope>
    <source>
        <strain evidence="3">ARSEF 14590</strain>
    </source>
</reference>
<dbReference type="SUPFAM" id="SSF53822">
    <property type="entry name" value="Periplasmic binding protein-like I"/>
    <property type="match status" value="1"/>
</dbReference>
<accession>A0AAJ0CP10</accession>
<dbReference type="PANTHER" id="PTHR30483">
    <property type="entry name" value="LEUCINE-SPECIFIC-BINDING PROTEIN"/>
    <property type="match status" value="1"/>
</dbReference>
<evidence type="ECO:0000313" key="4">
    <source>
        <dbReference type="Proteomes" id="UP001251528"/>
    </source>
</evidence>
<dbReference type="InterPro" id="IPR028081">
    <property type="entry name" value="Leu-bd"/>
</dbReference>
<evidence type="ECO:0000259" key="2">
    <source>
        <dbReference type="Pfam" id="PF13458"/>
    </source>
</evidence>
<evidence type="ECO:0000256" key="1">
    <source>
        <dbReference type="ARBA" id="ARBA00022729"/>
    </source>
</evidence>
<gene>
    <name evidence="3" type="ORF">QQS21_006938</name>
</gene>
<organism evidence="3 4">
    <name type="scientific">Conoideocrella luteorostrata</name>
    <dbReference type="NCBI Taxonomy" id="1105319"/>
    <lineage>
        <taxon>Eukaryota</taxon>
        <taxon>Fungi</taxon>
        <taxon>Dikarya</taxon>
        <taxon>Ascomycota</taxon>
        <taxon>Pezizomycotina</taxon>
        <taxon>Sordariomycetes</taxon>
        <taxon>Hypocreomycetidae</taxon>
        <taxon>Hypocreales</taxon>
        <taxon>Clavicipitaceae</taxon>
        <taxon>Conoideocrella</taxon>
    </lineage>
</organism>
<protein>
    <recommendedName>
        <fullName evidence="2">Leucine-binding protein domain-containing protein</fullName>
    </recommendedName>
</protein>
<dbReference type="InterPro" id="IPR051010">
    <property type="entry name" value="BCAA_transport"/>
</dbReference>
<dbReference type="CDD" id="cd06268">
    <property type="entry name" value="PBP1_ABC_transporter_LIVBP-like"/>
    <property type="match status" value="1"/>
</dbReference>
<proteinExistence type="predicted"/>
<dbReference type="Pfam" id="PF13458">
    <property type="entry name" value="Peripla_BP_6"/>
    <property type="match status" value="1"/>
</dbReference>
<keyword evidence="1" id="KW-0732">Signal</keyword>
<dbReference type="Proteomes" id="UP001251528">
    <property type="component" value="Unassembled WGS sequence"/>
</dbReference>
<dbReference type="Gene3D" id="3.40.50.2300">
    <property type="match status" value="2"/>
</dbReference>
<dbReference type="PANTHER" id="PTHR30483:SF6">
    <property type="entry name" value="PERIPLASMIC BINDING PROTEIN OF ABC TRANSPORTER FOR NATURAL AMINO ACIDS"/>
    <property type="match status" value="1"/>
</dbReference>
<dbReference type="AlphaFoldDB" id="A0AAJ0CP10"/>
<comment type="caution">
    <text evidence="3">The sequence shown here is derived from an EMBL/GenBank/DDBJ whole genome shotgun (WGS) entry which is preliminary data.</text>
</comment>
<name>A0AAJ0CP10_9HYPO</name>